<dbReference type="AlphaFoldDB" id="A0A4P6XRM3"/>
<proteinExistence type="inferred from homology"/>
<dbReference type="GO" id="GO:0000139">
    <property type="term" value="C:Golgi membrane"/>
    <property type="evidence" value="ECO:0007669"/>
    <property type="project" value="UniProtKB-SubCell"/>
</dbReference>
<keyword evidence="7" id="KW-0472">Membrane</keyword>
<gene>
    <name evidence="9" type="primary">MPUL0E03500</name>
    <name evidence="9" type="ORF">METSCH_E03500</name>
</gene>
<evidence type="ECO:0000256" key="3">
    <source>
        <dbReference type="ARBA" id="ARBA00020983"/>
    </source>
</evidence>
<dbReference type="PANTHER" id="PTHR21311">
    <property type="entry name" value="CONSERVED OLIGOMERIC GOLGI COMPLEX COMPONENT 8"/>
    <property type="match status" value="1"/>
</dbReference>
<dbReference type="InterPro" id="IPR007255">
    <property type="entry name" value="COG8"/>
</dbReference>
<dbReference type="GO" id="GO:0032258">
    <property type="term" value="P:cytoplasm to vacuole targeting by the Cvt pathway"/>
    <property type="evidence" value="ECO:0007669"/>
    <property type="project" value="TreeGrafter"/>
</dbReference>
<sequence length="426" mass="48172">MSALLIDCLKADLDPLLAQKLDSDESLKKEAVAYLDNLLVSEQLLSTDVFASTSSVIPGKTTLTEEIAELDLRARQIDVKLAKMTNENRDLIIDVSQNLKATAAKIDTRLDAEISAILLNINDMHVKWDTPAKRRAAENLATTSSSMLFDIDPILDILELPTLCKLCILQGNYQEALEISMLVKMLIIKFPNLQTFRKIEDRIKIELQIMVKGLVRLLNTNLKQSNIFKIFQILNRPDLIKIANGSGTGSASKLENPTNAGARERTLKIIYLNSRFKFITSELASLKPLLKLKKITYLKRCIETYREHLSNSLSIYHAIFHSVGAVDDKSEDNFLTHSFVKSLVRILLVELRAHFQEIASNSGDEGDVKSQKDGVVLQLIYLCKSLDKYGLNFECMLTWELCLTEPKLISQEDWCRNLLKVKKFRA</sequence>
<comment type="subcellular location">
    <subcellularLocation>
        <location evidence="1">Golgi apparatus membrane</location>
        <topology evidence="1">Peripheral membrane protein</topology>
    </subcellularLocation>
</comment>
<keyword evidence="4" id="KW-0813">Transport</keyword>
<dbReference type="GO" id="GO:0006891">
    <property type="term" value="P:intra-Golgi vesicle-mediated transport"/>
    <property type="evidence" value="ECO:0007669"/>
    <property type="project" value="TreeGrafter"/>
</dbReference>
<dbReference type="GO" id="GO:0017119">
    <property type="term" value="C:Golgi transport complex"/>
    <property type="evidence" value="ECO:0007669"/>
    <property type="project" value="InterPro"/>
</dbReference>
<dbReference type="STRING" id="2163413.A0A4P6XRM3"/>
<dbReference type="EMBL" id="CP034460">
    <property type="protein sequence ID" value="QBM90110.1"/>
    <property type="molecule type" value="Genomic_DNA"/>
</dbReference>
<evidence type="ECO:0000256" key="4">
    <source>
        <dbReference type="ARBA" id="ARBA00022448"/>
    </source>
</evidence>
<evidence type="ECO:0000256" key="6">
    <source>
        <dbReference type="ARBA" id="ARBA00023034"/>
    </source>
</evidence>
<evidence type="ECO:0000256" key="2">
    <source>
        <dbReference type="ARBA" id="ARBA00006419"/>
    </source>
</evidence>
<accession>A0A4P6XRM3</accession>
<dbReference type="PANTHER" id="PTHR21311:SF0">
    <property type="entry name" value="CONSERVED OLIGOMERIC GOLGI COMPLEX SUBUNIT 8"/>
    <property type="match status" value="1"/>
</dbReference>
<evidence type="ECO:0000313" key="9">
    <source>
        <dbReference type="EMBL" id="QBM90110.1"/>
    </source>
</evidence>
<comment type="similarity">
    <text evidence="2">Belongs to the COG8 family.</text>
</comment>
<evidence type="ECO:0000256" key="5">
    <source>
        <dbReference type="ARBA" id="ARBA00022927"/>
    </source>
</evidence>
<protein>
    <recommendedName>
        <fullName evidence="3">Conserved oligomeric Golgi complex subunit 8</fullName>
    </recommendedName>
    <alternativeName>
        <fullName evidence="8">Component of oligomeric Golgi complex 8</fullName>
    </alternativeName>
</protein>
<evidence type="ECO:0000256" key="1">
    <source>
        <dbReference type="ARBA" id="ARBA00004395"/>
    </source>
</evidence>
<name>A0A4P6XRM3_9ASCO</name>
<dbReference type="Proteomes" id="UP000292447">
    <property type="component" value="Chromosome V"/>
</dbReference>
<evidence type="ECO:0000256" key="8">
    <source>
        <dbReference type="ARBA" id="ARBA00031347"/>
    </source>
</evidence>
<evidence type="ECO:0000256" key="7">
    <source>
        <dbReference type="ARBA" id="ARBA00023136"/>
    </source>
</evidence>
<organism evidence="9 10">
    <name type="scientific">Metschnikowia aff. pulcherrima</name>
    <dbReference type="NCBI Taxonomy" id="2163413"/>
    <lineage>
        <taxon>Eukaryota</taxon>
        <taxon>Fungi</taxon>
        <taxon>Dikarya</taxon>
        <taxon>Ascomycota</taxon>
        <taxon>Saccharomycotina</taxon>
        <taxon>Pichiomycetes</taxon>
        <taxon>Metschnikowiaceae</taxon>
        <taxon>Metschnikowia</taxon>
    </lineage>
</organism>
<keyword evidence="5" id="KW-0653">Protein transport</keyword>
<dbReference type="Pfam" id="PF04124">
    <property type="entry name" value="Dor1"/>
    <property type="match status" value="1"/>
</dbReference>
<keyword evidence="6" id="KW-0333">Golgi apparatus</keyword>
<evidence type="ECO:0000313" key="10">
    <source>
        <dbReference type="Proteomes" id="UP000292447"/>
    </source>
</evidence>
<reference evidence="10" key="1">
    <citation type="submission" date="2019-03" db="EMBL/GenBank/DDBJ databases">
        <title>Snf2 controls pulcherriminic acid biosynthesis and connects pigmentation and antifungal activity of the yeast Metschnikowia pulcherrima.</title>
        <authorList>
            <person name="Gore-Lloyd D."/>
            <person name="Sumann I."/>
            <person name="Brachmann A.O."/>
            <person name="Schneeberger K."/>
            <person name="Ortiz-Merino R.A."/>
            <person name="Moreno-Beltran M."/>
            <person name="Schlaefli M."/>
            <person name="Kirner P."/>
            <person name="Santos Kron A."/>
            <person name="Wolfe K.H."/>
            <person name="Piel J."/>
            <person name="Ahrens C.H."/>
            <person name="Henk D."/>
            <person name="Freimoser F.M."/>
        </authorList>
    </citation>
    <scope>NUCLEOTIDE SEQUENCE [LARGE SCALE GENOMIC DNA]</scope>
    <source>
        <strain evidence="10">APC 1.2</strain>
    </source>
</reference>
<keyword evidence="10" id="KW-1185">Reference proteome</keyword>